<evidence type="ECO:0000313" key="5">
    <source>
        <dbReference type="Proteomes" id="UP000062255"/>
    </source>
</evidence>
<evidence type="ECO:0000256" key="1">
    <source>
        <dbReference type="ARBA" id="ARBA00006484"/>
    </source>
</evidence>
<protein>
    <submittedName>
        <fullName evidence="4">Short-chain dehydrogenase</fullName>
    </submittedName>
</protein>
<dbReference type="PROSITE" id="PS00061">
    <property type="entry name" value="ADH_SHORT"/>
    <property type="match status" value="1"/>
</dbReference>
<dbReference type="PRINTS" id="PR00080">
    <property type="entry name" value="SDRFAMILY"/>
</dbReference>
<dbReference type="STRING" id="134601.AFA91_04025"/>
<evidence type="ECO:0000313" key="4">
    <source>
        <dbReference type="EMBL" id="AKS31187.1"/>
    </source>
</evidence>
<dbReference type="PANTHER" id="PTHR42760">
    <property type="entry name" value="SHORT-CHAIN DEHYDROGENASES/REDUCTASES FAMILY MEMBER"/>
    <property type="match status" value="1"/>
</dbReference>
<dbReference type="EMBL" id="CP012150">
    <property type="protein sequence ID" value="AKS31187.1"/>
    <property type="molecule type" value="Genomic_DNA"/>
</dbReference>
<reference evidence="4 5" key="1">
    <citation type="submission" date="2015-07" db="EMBL/GenBank/DDBJ databases">
        <title>Complete genome sequence of Mycobacterium goodii X7B, a facultative thermophilic biodesulfurizing bacterium.</title>
        <authorList>
            <person name="Yu B."/>
            <person name="Li F."/>
            <person name="Xu P."/>
        </authorList>
    </citation>
    <scope>NUCLEOTIDE SEQUENCE [LARGE SCALE GENOMIC DNA]</scope>
    <source>
        <strain evidence="4 5">X7B</strain>
    </source>
</reference>
<dbReference type="KEGG" id="mgo:AFA91_04025"/>
<organism evidence="4 5">
    <name type="scientific">Mycolicibacterium goodii</name>
    <name type="common">Mycobacterium goodii</name>
    <dbReference type="NCBI Taxonomy" id="134601"/>
    <lineage>
        <taxon>Bacteria</taxon>
        <taxon>Bacillati</taxon>
        <taxon>Actinomycetota</taxon>
        <taxon>Actinomycetes</taxon>
        <taxon>Mycobacteriales</taxon>
        <taxon>Mycobacteriaceae</taxon>
        <taxon>Mycolicibacterium</taxon>
    </lineage>
</organism>
<dbReference type="InterPro" id="IPR057326">
    <property type="entry name" value="KR_dom"/>
</dbReference>
<accession>A0A0K0X1G1</accession>
<dbReference type="Proteomes" id="UP000062255">
    <property type="component" value="Chromosome"/>
</dbReference>
<dbReference type="PRINTS" id="PR00081">
    <property type="entry name" value="GDHRDH"/>
</dbReference>
<dbReference type="InterPro" id="IPR036291">
    <property type="entry name" value="NAD(P)-bd_dom_sf"/>
</dbReference>
<dbReference type="SMART" id="SM00822">
    <property type="entry name" value="PKS_KR"/>
    <property type="match status" value="1"/>
</dbReference>
<dbReference type="Pfam" id="PF13561">
    <property type="entry name" value="adh_short_C2"/>
    <property type="match status" value="1"/>
</dbReference>
<feature type="domain" description="Ketoreductase" evidence="3">
    <location>
        <begin position="13"/>
        <end position="199"/>
    </location>
</feature>
<dbReference type="AlphaFoldDB" id="A0A0K0X1G1"/>
<dbReference type="RefSeq" id="WP_049743597.1">
    <property type="nucleotide sequence ID" value="NZ_CP012150.1"/>
</dbReference>
<gene>
    <name evidence="4" type="ORF">AFA91_04025</name>
</gene>
<dbReference type="PATRIC" id="fig|134601.6.peg.834"/>
<proteinExistence type="inferred from homology"/>
<evidence type="ECO:0000256" key="2">
    <source>
        <dbReference type="ARBA" id="ARBA00023002"/>
    </source>
</evidence>
<dbReference type="OrthoDB" id="286404at2"/>
<dbReference type="InterPro" id="IPR002347">
    <property type="entry name" value="SDR_fam"/>
</dbReference>
<comment type="similarity">
    <text evidence="1">Belongs to the short-chain dehydrogenases/reductases (SDR) family.</text>
</comment>
<dbReference type="InterPro" id="IPR020904">
    <property type="entry name" value="Sc_DH/Rdtase_CS"/>
</dbReference>
<dbReference type="FunFam" id="3.40.50.720:FF:000084">
    <property type="entry name" value="Short-chain dehydrogenase reductase"/>
    <property type="match status" value="1"/>
</dbReference>
<name>A0A0K0X1G1_MYCGD</name>
<dbReference type="CDD" id="cd05233">
    <property type="entry name" value="SDR_c"/>
    <property type="match status" value="1"/>
</dbReference>
<keyword evidence="2" id="KW-0560">Oxidoreductase</keyword>
<dbReference type="SUPFAM" id="SSF51735">
    <property type="entry name" value="NAD(P)-binding Rossmann-fold domains"/>
    <property type="match status" value="1"/>
</dbReference>
<dbReference type="Gene3D" id="3.40.50.720">
    <property type="entry name" value="NAD(P)-binding Rossmann-like Domain"/>
    <property type="match status" value="1"/>
</dbReference>
<dbReference type="GO" id="GO:0016616">
    <property type="term" value="F:oxidoreductase activity, acting on the CH-OH group of donors, NAD or NADP as acceptor"/>
    <property type="evidence" value="ECO:0007669"/>
    <property type="project" value="UniProtKB-ARBA"/>
</dbReference>
<evidence type="ECO:0000259" key="3">
    <source>
        <dbReference type="SMART" id="SM00822"/>
    </source>
</evidence>
<sequence>MGYADELFDLTDRVVLITGGSRGLGREMAFGAARCGADVIIASRNLDSCVVTAEEIASETGRTAFPYQVHVGHWDELDGLVDAAYERFGRVDVLVNNAGMSPLYESLSTVTEKLYDAVFNLNLKGPFRLSALIGERMVADGGGAIINVSSSGSLRPDQYMLPYAAAKAGLNVLTEGLAKAYGPAVRVNTLMAGPFLTDVSKAWDLSGEPFSHLALRRAGDPREIIGAALFLMSDASSFTTGSIVRADGGLP</sequence>